<gene>
    <name evidence="2" type="ORF">O0S08_11005</name>
</gene>
<evidence type="ECO:0000313" key="3">
    <source>
        <dbReference type="Proteomes" id="UP001164459"/>
    </source>
</evidence>
<proteinExistence type="predicted"/>
<dbReference type="Proteomes" id="UP001164459">
    <property type="component" value="Chromosome"/>
</dbReference>
<keyword evidence="3" id="KW-1185">Reference proteome</keyword>
<sequence length="300" mass="33590">MNEHDRDPDFNDPGHQDTEPTKAIARKTMEVGKATGIDLLKEYLPQNINTNVGALSAVLGFMSLAWSAYHIRKFSKYLEDLAFELDCDDPGALTQLLELHGEEAWFAENLDRGFRQMMEATDHIARKCILLLVAAYAKRREHPDREYRIFGSYFAQADAEILRFTLSIADCFAKLSTVDSDEEAVVAQLTQKISPQVLLHQVFRIYEGSALNVQLVPVPGNGALKLRSACDSLVQSGLLAAWTGDLPKHEQYKTHFIAIWARASPPQVEQMKRLLVYLEPVRGLLTHDALDGQGQPQGAQ</sequence>
<name>A0ABY7HCE6_9BACT</name>
<evidence type="ECO:0000256" key="1">
    <source>
        <dbReference type="SAM" id="MobiDB-lite"/>
    </source>
</evidence>
<accession>A0ABY7HCE6</accession>
<feature type="region of interest" description="Disordered" evidence="1">
    <location>
        <begin position="1"/>
        <end position="21"/>
    </location>
</feature>
<feature type="compositionally biased region" description="Basic and acidic residues" evidence="1">
    <location>
        <begin position="1"/>
        <end position="20"/>
    </location>
</feature>
<dbReference type="EMBL" id="CP114040">
    <property type="protein sequence ID" value="WAS96669.1"/>
    <property type="molecule type" value="Genomic_DNA"/>
</dbReference>
<evidence type="ECO:0000313" key="2">
    <source>
        <dbReference type="EMBL" id="WAS96669.1"/>
    </source>
</evidence>
<dbReference type="RefSeq" id="WP_269039033.1">
    <property type="nucleotide sequence ID" value="NZ_CP114040.1"/>
</dbReference>
<organism evidence="2 3">
    <name type="scientific">Nannocystis punicea</name>
    <dbReference type="NCBI Taxonomy" id="2995304"/>
    <lineage>
        <taxon>Bacteria</taxon>
        <taxon>Pseudomonadati</taxon>
        <taxon>Myxococcota</taxon>
        <taxon>Polyangia</taxon>
        <taxon>Nannocystales</taxon>
        <taxon>Nannocystaceae</taxon>
        <taxon>Nannocystis</taxon>
    </lineage>
</organism>
<reference evidence="2" key="1">
    <citation type="submission" date="2022-11" db="EMBL/GenBank/DDBJ databases">
        <title>Minimal conservation of predation-associated metabolite biosynthetic gene clusters underscores biosynthetic potential of Myxococcota including descriptions for ten novel species: Archangium lansinium sp. nov., Myxococcus landrumus sp. nov., Nannocystis bai.</title>
        <authorList>
            <person name="Ahearne A."/>
            <person name="Stevens C."/>
            <person name="Dowd S."/>
        </authorList>
    </citation>
    <scope>NUCLEOTIDE SEQUENCE</scope>
    <source>
        <strain evidence="2">Fl3</strain>
    </source>
</reference>
<protein>
    <submittedName>
        <fullName evidence="2">Uncharacterized protein</fullName>
    </submittedName>
</protein>